<dbReference type="Gene3D" id="3.40.50.1820">
    <property type="entry name" value="alpha/beta hydrolase"/>
    <property type="match status" value="1"/>
</dbReference>
<protein>
    <submittedName>
        <fullName evidence="2">Uncharacterized protein</fullName>
    </submittedName>
</protein>
<name>A0A2V0PB19_9CHLO</name>
<feature type="region of interest" description="Disordered" evidence="1">
    <location>
        <begin position="265"/>
        <end position="291"/>
    </location>
</feature>
<dbReference type="Proteomes" id="UP000247498">
    <property type="component" value="Unassembled WGS sequence"/>
</dbReference>
<dbReference type="OrthoDB" id="10034502at2759"/>
<reference evidence="2 3" key="1">
    <citation type="journal article" date="2018" name="Sci. Rep.">
        <title>Raphidocelis subcapitata (=Pseudokirchneriella subcapitata) provides an insight into genome evolution and environmental adaptations in the Sphaeropleales.</title>
        <authorList>
            <person name="Suzuki S."/>
            <person name="Yamaguchi H."/>
            <person name="Nakajima N."/>
            <person name="Kawachi M."/>
        </authorList>
    </citation>
    <scope>NUCLEOTIDE SEQUENCE [LARGE SCALE GENOMIC DNA]</scope>
    <source>
        <strain evidence="2 3">NIES-35</strain>
    </source>
</reference>
<dbReference type="PANTHER" id="PTHR31591">
    <property type="entry name" value="UPF0613 PROTEIN PB24D3.06C"/>
    <property type="match status" value="1"/>
</dbReference>
<dbReference type="InParanoid" id="A0A2V0PB19"/>
<dbReference type="FunCoup" id="A0A2V0PB19">
    <property type="interactions" value="524"/>
</dbReference>
<evidence type="ECO:0000313" key="2">
    <source>
        <dbReference type="EMBL" id="GBF96132.1"/>
    </source>
</evidence>
<gene>
    <name evidence="2" type="ORF">Rsub_08880</name>
</gene>
<keyword evidence="3" id="KW-1185">Reference proteome</keyword>
<dbReference type="InterPro" id="IPR029058">
    <property type="entry name" value="AB_hydrolase_fold"/>
</dbReference>
<evidence type="ECO:0000256" key="1">
    <source>
        <dbReference type="SAM" id="MobiDB-lite"/>
    </source>
</evidence>
<evidence type="ECO:0000313" key="3">
    <source>
        <dbReference type="Proteomes" id="UP000247498"/>
    </source>
</evidence>
<accession>A0A2V0PB19</accession>
<dbReference type="SUPFAM" id="SSF53474">
    <property type="entry name" value="alpha/beta-Hydrolases"/>
    <property type="match status" value="1"/>
</dbReference>
<dbReference type="EMBL" id="BDRX01000075">
    <property type="protein sequence ID" value="GBF96132.1"/>
    <property type="molecule type" value="Genomic_DNA"/>
</dbReference>
<dbReference type="InterPro" id="IPR013744">
    <property type="entry name" value="SidJ"/>
</dbReference>
<dbReference type="PANTHER" id="PTHR31591:SF1">
    <property type="entry name" value="UPF0613 PROTEIN PB24D3.06C"/>
    <property type="match status" value="1"/>
</dbReference>
<sequence>MQGWLIRYGPGPAQLAFRSGSGGASGGGGPRTPRALVLVAGLTDGLMALPYVPQLEAAAEAAGYSLVQAQLSSSYQGWGVGCLDADAEEILALARHLAAELGCEGMVVMGHSTGAQDAVRFCERLQSAEGAAPLEGIILQGPVSDREWLARFHPDLLALLPEARRAVAEGRGDQIIARAPCDLGAAPLCAARLVALGERLGDDDMFSTDLTPDELRARLGHLAPHPLLLIQSGADECVPRTEEIPKLGARLIAAASGKSEASAAQSGAAGGAQSKAAAGKEPAARGGGGAPLRRHVVIPGALHNARGMEAEVAAAVGAFLAAIKLPPAEG</sequence>
<proteinExistence type="predicted"/>
<dbReference type="AlphaFoldDB" id="A0A2V0PB19"/>
<organism evidence="2 3">
    <name type="scientific">Raphidocelis subcapitata</name>
    <dbReference type="NCBI Taxonomy" id="307507"/>
    <lineage>
        <taxon>Eukaryota</taxon>
        <taxon>Viridiplantae</taxon>
        <taxon>Chlorophyta</taxon>
        <taxon>core chlorophytes</taxon>
        <taxon>Chlorophyceae</taxon>
        <taxon>CS clade</taxon>
        <taxon>Sphaeropleales</taxon>
        <taxon>Selenastraceae</taxon>
        <taxon>Raphidocelis</taxon>
    </lineage>
</organism>
<dbReference type="Pfam" id="PF08538">
    <property type="entry name" value="DUF1749"/>
    <property type="match status" value="1"/>
</dbReference>
<comment type="caution">
    <text evidence="2">The sequence shown here is derived from an EMBL/GenBank/DDBJ whole genome shotgun (WGS) entry which is preliminary data.</text>
</comment>
<feature type="compositionally biased region" description="Low complexity" evidence="1">
    <location>
        <begin position="265"/>
        <end position="281"/>
    </location>
</feature>